<comment type="caution">
    <text evidence="1">The sequence shown here is derived from an EMBL/GenBank/DDBJ whole genome shotgun (WGS) entry which is preliminary data.</text>
</comment>
<dbReference type="EMBL" id="NFKK01000035">
    <property type="protein sequence ID" value="OUP49780.1"/>
    <property type="molecule type" value="Genomic_DNA"/>
</dbReference>
<dbReference type="Proteomes" id="UP000195897">
    <property type="component" value="Unassembled WGS sequence"/>
</dbReference>
<dbReference type="RefSeq" id="WP_087374888.1">
    <property type="nucleotide sequence ID" value="NZ_NFKK01000035.1"/>
</dbReference>
<sequence>MIYAKIEDGVCVNAALFEDEEIAIDFGYPVLLPDGYGIGDLYDGIAWSHAPTPDPEPGPEPDPDVWDELASAIREGVNEV</sequence>
<organism evidence="1 2">
    <name type="scientific">Butyricicoccus pullicaecorum</name>
    <dbReference type="NCBI Taxonomy" id="501571"/>
    <lineage>
        <taxon>Bacteria</taxon>
        <taxon>Bacillati</taxon>
        <taxon>Bacillota</taxon>
        <taxon>Clostridia</taxon>
        <taxon>Eubacteriales</taxon>
        <taxon>Butyricicoccaceae</taxon>
        <taxon>Butyricicoccus</taxon>
    </lineage>
</organism>
<proteinExistence type="predicted"/>
<reference evidence="2" key="1">
    <citation type="submission" date="2017-04" db="EMBL/GenBank/DDBJ databases">
        <title>Function of individual gut microbiota members based on whole genome sequencing of pure cultures obtained from chicken caecum.</title>
        <authorList>
            <person name="Medvecky M."/>
            <person name="Cejkova D."/>
            <person name="Polansky O."/>
            <person name="Karasova D."/>
            <person name="Kubasova T."/>
            <person name="Cizek A."/>
            <person name="Rychlik I."/>
        </authorList>
    </citation>
    <scope>NUCLEOTIDE SEQUENCE [LARGE SCALE GENOMIC DNA]</scope>
    <source>
        <strain evidence="2">An180</strain>
    </source>
</reference>
<dbReference type="AlphaFoldDB" id="A0A1Y4L1T2"/>
<accession>A0A1Y4L1T2</accession>
<evidence type="ECO:0000313" key="2">
    <source>
        <dbReference type="Proteomes" id="UP000195897"/>
    </source>
</evidence>
<protein>
    <submittedName>
        <fullName evidence="1">Uncharacterized protein</fullName>
    </submittedName>
</protein>
<name>A0A1Y4L1T2_9FIRM</name>
<gene>
    <name evidence="1" type="ORF">B5F17_14230</name>
</gene>
<evidence type="ECO:0000313" key="1">
    <source>
        <dbReference type="EMBL" id="OUP49780.1"/>
    </source>
</evidence>